<dbReference type="NCBIfam" id="TIGR03760">
    <property type="entry name" value="ICE_TraI_Pfluor"/>
    <property type="match status" value="1"/>
</dbReference>
<evidence type="ECO:0000313" key="5">
    <source>
        <dbReference type="Proteomes" id="UP001158961"/>
    </source>
</evidence>
<feature type="domain" description="Putative conjugal transfer nickase/helicase TraI C-terminal" evidence="3">
    <location>
        <begin position="423"/>
        <end position="538"/>
    </location>
</feature>
<evidence type="ECO:0000313" key="4">
    <source>
        <dbReference type="EMBL" id="CAH6335485.1"/>
    </source>
</evidence>
<dbReference type="Pfam" id="PF07515">
    <property type="entry name" value="TraI_2_C"/>
    <property type="match status" value="1"/>
</dbReference>
<sequence>MLSRIRTLRSLFSKGEQEAVNHLSTVTPVGYHAPREADRLCVSSLRETCLQQLWENCSLPADIYQRLYLAPLKGLLARVQNVPAAQQGRWSQSDGFGDLTLQFTTCAVRLAKGYMFPPGAAPEEQAAQNVMWNAVIFWSALFWHLPLLATLEGELLDGKSWLPGMTVPDSPYRFRFCEADNASAFAALAAGQLMPAEATGWLAENPEALGNLAGALWNQHPGMPLIRSLMKQAAEKTDSPLTESKADEVVNTLAGGLSGDKTTVQTIHASILSPDVSSQQSDTNTTDALAATAIFDLASSIEPASQTDSLLSEDFSDFGSESPANETVMTAVADDTDALLSLFEVQEKMATGGDSSEALPEEPFSENEKISPSYPIESIKFSEESDSHHTEEISENSVVAFVNKCDERLHSASGAVSGTEEVEGKRFFDWLREGINRGEIAFNGKDDKVHIIAGYVFLPVPGIFFDYLKATGSTDNREKVQSSFEQLNLHKRRDSRRFYFAQLFDTPDKSGKFKRMKGYLVKSRQVFRKTIPQDSQFLLFP</sequence>
<feature type="domain" description="Uncharacterised" evidence="2">
    <location>
        <begin position="34"/>
        <end position="235"/>
    </location>
</feature>
<dbReference type="Gene3D" id="1.10.10.10">
    <property type="entry name" value="Winged helix-like DNA-binding domain superfamily/Winged helix DNA-binding domain"/>
    <property type="match status" value="1"/>
</dbReference>
<dbReference type="InterPro" id="IPR011119">
    <property type="entry name" value="Unchr_helicase_relaxase_TraI"/>
</dbReference>
<protein>
    <submittedName>
        <fullName evidence="4">Relaxase</fullName>
    </submittedName>
</protein>
<reference evidence="4" key="1">
    <citation type="submission" date="2022-05" db="EMBL/GenBank/DDBJ databases">
        <authorList>
            <person name="Pothier F. J."/>
        </authorList>
    </citation>
    <scope>NUCLEOTIDE SEQUENCE</scope>
    <source>
        <strain evidence="4">DAPP-PG734</strain>
    </source>
</reference>
<gene>
    <name evidence="4" type="ORF">DAPPPG734_18640</name>
</gene>
<accession>A0AAN2K662</accession>
<evidence type="ECO:0000256" key="1">
    <source>
        <dbReference type="SAM" id="MobiDB-lite"/>
    </source>
</evidence>
<organism evidence="4 5">
    <name type="scientific">Enterobacter agglomerans</name>
    <name type="common">Erwinia herbicola</name>
    <name type="synonym">Pantoea agglomerans</name>
    <dbReference type="NCBI Taxonomy" id="549"/>
    <lineage>
        <taxon>Bacteria</taxon>
        <taxon>Pseudomonadati</taxon>
        <taxon>Pseudomonadota</taxon>
        <taxon>Gammaproteobacteria</taxon>
        <taxon>Enterobacterales</taxon>
        <taxon>Erwiniaceae</taxon>
        <taxon>Pantoea</taxon>
        <taxon>Pantoea agglomerans group</taxon>
    </lineage>
</organism>
<evidence type="ECO:0000259" key="2">
    <source>
        <dbReference type="Pfam" id="PF07514"/>
    </source>
</evidence>
<dbReference type="RefSeq" id="WP_031592631.1">
    <property type="nucleotide sequence ID" value="NZ_JNVA01000034.1"/>
</dbReference>
<dbReference type="Gene3D" id="2.40.10.200">
    <property type="entry name" value="STY4665 C-terminal domain-like"/>
    <property type="match status" value="1"/>
</dbReference>
<dbReference type="EMBL" id="OW970315">
    <property type="protein sequence ID" value="CAH6335485.1"/>
    <property type="molecule type" value="Genomic_DNA"/>
</dbReference>
<proteinExistence type="predicted"/>
<dbReference type="AlphaFoldDB" id="A0AAN2K662"/>
<dbReference type="InterPro" id="IPR036388">
    <property type="entry name" value="WH-like_DNA-bd_sf"/>
</dbReference>
<dbReference type="InterPro" id="IPR011093">
    <property type="entry name" value="TraI_2_C"/>
</dbReference>
<name>A0AAN2K662_ENTAG</name>
<dbReference type="InterPro" id="IPR036390">
    <property type="entry name" value="WH_DNA-bd_sf"/>
</dbReference>
<feature type="region of interest" description="Disordered" evidence="1">
    <location>
        <begin position="351"/>
        <end position="370"/>
    </location>
</feature>
<dbReference type="SUPFAM" id="SSF46785">
    <property type="entry name" value="Winged helix' DNA-binding domain"/>
    <property type="match status" value="1"/>
</dbReference>
<dbReference type="Pfam" id="PF07514">
    <property type="entry name" value="TraI_2"/>
    <property type="match status" value="1"/>
</dbReference>
<dbReference type="Proteomes" id="UP001158961">
    <property type="component" value="Chromosome"/>
</dbReference>
<dbReference type="Gene3D" id="1.10.3210.40">
    <property type="match status" value="1"/>
</dbReference>
<dbReference type="InterPro" id="IPR022391">
    <property type="entry name" value="ICE_relaxase_PFGI-1"/>
</dbReference>
<evidence type="ECO:0000259" key="3">
    <source>
        <dbReference type="Pfam" id="PF07515"/>
    </source>
</evidence>